<organism evidence="1 2">
    <name type="scientific">Stachybotrys elegans</name>
    <dbReference type="NCBI Taxonomy" id="80388"/>
    <lineage>
        <taxon>Eukaryota</taxon>
        <taxon>Fungi</taxon>
        <taxon>Dikarya</taxon>
        <taxon>Ascomycota</taxon>
        <taxon>Pezizomycotina</taxon>
        <taxon>Sordariomycetes</taxon>
        <taxon>Hypocreomycetidae</taxon>
        <taxon>Hypocreales</taxon>
        <taxon>Stachybotryaceae</taxon>
        <taxon>Stachybotrys</taxon>
    </lineage>
</organism>
<dbReference type="OrthoDB" id="5039214at2759"/>
<proteinExistence type="predicted"/>
<gene>
    <name evidence="1" type="ORF">B0I35DRAFT_485642</name>
</gene>
<dbReference type="Proteomes" id="UP000813444">
    <property type="component" value="Unassembled WGS sequence"/>
</dbReference>
<evidence type="ECO:0000313" key="1">
    <source>
        <dbReference type="EMBL" id="KAH7302805.1"/>
    </source>
</evidence>
<evidence type="ECO:0008006" key="3">
    <source>
        <dbReference type="Google" id="ProtNLM"/>
    </source>
</evidence>
<dbReference type="AlphaFoldDB" id="A0A8K0WI66"/>
<protein>
    <recommendedName>
        <fullName evidence="3">F-box domain-containing protein</fullName>
    </recommendedName>
</protein>
<accession>A0A8K0WI66</accession>
<evidence type="ECO:0000313" key="2">
    <source>
        <dbReference type="Proteomes" id="UP000813444"/>
    </source>
</evidence>
<name>A0A8K0WI66_9HYPO</name>
<keyword evidence="2" id="KW-1185">Reference proteome</keyword>
<dbReference type="EMBL" id="JAGPNK010000067">
    <property type="protein sequence ID" value="KAH7302805.1"/>
    <property type="molecule type" value="Genomic_DNA"/>
</dbReference>
<sequence length="218" mass="25277">MDPLDMAMIPRLETRDHSHFNSMHSDVIIVILEQLDDVPTLLSVIRSCKSFFYAFSLSPQHILRRIFARQKVAIQSFQIGTTFMDLKLAIKRDIIPREAIEETFAFIWPDFTENKLEELLVPLARELAATYCLKGRYSEAERFLWRIWNQEGPYASRDYIPRSPVMMGIGRLLLSLSKSSEVATLEADLDLLRKTKRCLSVIFTLCFTRLSFHESLIA</sequence>
<comment type="caution">
    <text evidence="1">The sequence shown here is derived from an EMBL/GenBank/DDBJ whole genome shotgun (WGS) entry which is preliminary data.</text>
</comment>
<reference evidence="1" key="1">
    <citation type="journal article" date="2021" name="Nat. Commun.">
        <title>Genetic determinants of endophytism in the Arabidopsis root mycobiome.</title>
        <authorList>
            <person name="Mesny F."/>
            <person name="Miyauchi S."/>
            <person name="Thiergart T."/>
            <person name="Pickel B."/>
            <person name="Atanasova L."/>
            <person name="Karlsson M."/>
            <person name="Huettel B."/>
            <person name="Barry K.W."/>
            <person name="Haridas S."/>
            <person name="Chen C."/>
            <person name="Bauer D."/>
            <person name="Andreopoulos W."/>
            <person name="Pangilinan J."/>
            <person name="LaButti K."/>
            <person name="Riley R."/>
            <person name="Lipzen A."/>
            <person name="Clum A."/>
            <person name="Drula E."/>
            <person name="Henrissat B."/>
            <person name="Kohler A."/>
            <person name="Grigoriev I.V."/>
            <person name="Martin F.M."/>
            <person name="Hacquard S."/>
        </authorList>
    </citation>
    <scope>NUCLEOTIDE SEQUENCE</scope>
    <source>
        <strain evidence="1">MPI-CAGE-CH-0235</strain>
    </source>
</reference>